<keyword evidence="1" id="KW-0808">Transferase</keyword>
<dbReference type="Proteomes" id="UP001489004">
    <property type="component" value="Unassembled WGS sequence"/>
</dbReference>
<sequence length="95" mass="11047">MLPQFQVPFYWLLCDVERKIDVYELEEDPGGDLAKNRLRWARRRRHLCDAAAFQIASGHLRRQCHICSGHLAITITRAAFHKGLAGFRNVARYHS</sequence>
<evidence type="ECO:0000256" key="3">
    <source>
        <dbReference type="ARBA" id="ARBA00022705"/>
    </source>
</evidence>
<evidence type="ECO:0000313" key="7">
    <source>
        <dbReference type="EMBL" id="KAK9824332.1"/>
    </source>
</evidence>
<accession>A0AAW1QSD6</accession>
<dbReference type="GO" id="GO:0006260">
    <property type="term" value="P:DNA replication"/>
    <property type="evidence" value="ECO:0007669"/>
    <property type="project" value="UniProtKB-KW"/>
</dbReference>
<evidence type="ECO:0000256" key="1">
    <source>
        <dbReference type="ARBA" id="ARBA00022679"/>
    </source>
</evidence>
<dbReference type="InterPro" id="IPR054475">
    <property type="entry name" value="Znf-DPOE"/>
</dbReference>
<protein>
    <recommendedName>
        <fullName evidence="6">DNA polymerase-epsilon zinc finger domain-containing protein</fullName>
    </recommendedName>
</protein>
<keyword evidence="3" id="KW-0235">DNA replication</keyword>
<organism evidence="7 8">
    <name type="scientific">[Myrmecia] bisecta</name>
    <dbReference type="NCBI Taxonomy" id="41462"/>
    <lineage>
        <taxon>Eukaryota</taxon>
        <taxon>Viridiplantae</taxon>
        <taxon>Chlorophyta</taxon>
        <taxon>core chlorophytes</taxon>
        <taxon>Trebouxiophyceae</taxon>
        <taxon>Trebouxiales</taxon>
        <taxon>Trebouxiaceae</taxon>
        <taxon>Myrmecia</taxon>
    </lineage>
</organism>
<evidence type="ECO:0000256" key="5">
    <source>
        <dbReference type="ARBA" id="ARBA00023125"/>
    </source>
</evidence>
<evidence type="ECO:0000256" key="2">
    <source>
        <dbReference type="ARBA" id="ARBA00022695"/>
    </source>
</evidence>
<gene>
    <name evidence="7" type="ORF">WJX72_009512</name>
</gene>
<evidence type="ECO:0000256" key="4">
    <source>
        <dbReference type="ARBA" id="ARBA00022932"/>
    </source>
</evidence>
<keyword evidence="5" id="KW-0238">DNA-binding</keyword>
<keyword evidence="8" id="KW-1185">Reference proteome</keyword>
<evidence type="ECO:0000313" key="8">
    <source>
        <dbReference type="Proteomes" id="UP001489004"/>
    </source>
</evidence>
<dbReference type="EMBL" id="JALJOR010000002">
    <property type="protein sequence ID" value="KAK9824332.1"/>
    <property type="molecule type" value="Genomic_DNA"/>
</dbReference>
<name>A0AAW1QSD6_9CHLO</name>
<dbReference type="AlphaFoldDB" id="A0AAW1QSD6"/>
<dbReference type="GO" id="GO:0003887">
    <property type="term" value="F:DNA-directed DNA polymerase activity"/>
    <property type="evidence" value="ECO:0007669"/>
    <property type="project" value="UniProtKB-KW"/>
</dbReference>
<evidence type="ECO:0000259" key="6">
    <source>
        <dbReference type="Pfam" id="PF22912"/>
    </source>
</evidence>
<keyword evidence="2" id="KW-0548">Nucleotidyltransferase</keyword>
<proteinExistence type="predicted"/>
<feature type="domain" description="DNA polymerase-epsilon zinc finger" evidence="6">
    <location>
        <begin position="54"/>
        <end position="94"/>
    </location>
</feature>
<keyword evidence="4" id="KW-0239">DNA-directed DNA polymerase</keyword>
<dbReference type="Pfam" id="PF22912">
    <property type="entry name" value="zf-DPOE"/>
    <property type="match status" value="1"/>
</dbReference>
<reference evidence="7 8" key="1">
    <citation type="journal article" date="2024" name="Nat. Commun.">
        <title>Phylogenomics reveals the evolutionary origins of lichenization in chlorophyte algae.</title>
        <authorList>
            <person name="Puginier C."/>
            <person name="Libourel C."/>
            <person name="Otte J."/>
            <person name="Skaloud P."/>
            <person name="Haon M."/>
            <person name="Grisel S."/>
            <person name="Petersen M."/>
            <person name="Berrin J.G."/>
            <person name="Delaux P.M."/>
            <person name="Dal Grande F."/>
            <person name="Keller J."/>
        </authorList>
    </citation>
    <scope>NUCLEOTIDE SEQUENCE [LARGE SCALE GENOMIC DNA]</scope>
    <source>
        <strain evidence="7 8">SAG 2043</strain>
    </source>
</reference>
<comment type="caution">
    <text evidence="7">The sequence shown here is derived from an EMBL/GenBank/DDBJ whole genome shotgun (WGS) entry which is preliminary data.</text>
</comment>
<dbReference type="GO" id="GO:0003677">
    <property type="term" value="F:DNA binding"/>
    <property type="evidence" value="ECO:0007669"/>
    <property type="project" value="UniProtKB-KW"/>
</dbReference>